<keyword evidence="12" id="KW-1185">Reference proteome</keyword>
<feature type="repeat" description="ANK" evidence="9">
    <location>
        <begin position="514"/>
        <end position="546"/>
    </location>
</feature>
<feature type="binding site" evidence="8">
    <location>
        <position position="411"/>
    </location>
    <ligand>
        <name>substrate</name>
    </ligand>
</feature>
<dbReference type="Gene3D" id="3.40.710.10">
    <property type="entry name" value="DD-peptidase/beta-lactamase superfamily"/>
    <property type="match status" value="1"/>
</dbReference>
<dbReference type="InterPro" id="IPR015868">
    <property type="entry name" value="Glutaminase"/>
</dbReference>
<dbReference type="PROSITE" id="PS50297">
    <property type="entry name" value="ANK_REP_REGION"/>
    <property type="match status" value="1"/>
</dbReference>
<dbReference type="InterPro" id="IPR036770">
    <property type="entry name" value="Ankyrin_rpt-contain_sf"/>
</dbReference>
<evidence type="ECO:0000256" key="5">
    <source>
        <dbReference type="ARBA" id="ARBA00022801"/>
    </source>
</evidence>
<dbReference type="Pfam" id="PF04960">
    <property type="entry name" value="Glutaminase"/>
    <property type="match status" value="1"/>
</dbReference>
<evidence type="ECO:0000256" key="2">
    <source>
        <dbReference type="ARBA" id="ARBA00011881"/>
    </source>
</evidence>
<accession>A0ABS0JBR9</accession>
<dbReference type="Pfam" id="PF17959">
    <property type="entry name" value="EF-hand_14"/>
    <property type="match status" value="1"/>
</dbReference>
<proteinExistence type="inferred from homology"/>
<dbReference type="Proteomes" id="UP000614915">
    <property type="component" value="Unassembled WGS sequence"/>
</dbReference>
<comment type="catalytic activity">
    <reaction evidence="7 8">
        <text>L-glutamine + H2O = L-glutamate + NH4(+)</text>
        <dbReference type="Rhea" id="RHEA:15889"/>
        <dbReference type="ChEBI" id="CHEBI:15377"/>
        <dbReference type="ChEBI" id="CHEBI:28938"/>
        <dbReference type="ChEBI" id="CHEBI:29985"/>
        <dbReference type="ChEBI" id="CHEBI:58359"/>
        <dbReference type="EC" id="3.5.1.2"/>
    </reaction>
</comment>
<keyword evidence="6 9" id="KW-0040">ANK repeat</keyword>
<comment type="subunit">
    <text evidence="2 8">Homotetramer.</text>
</comment>
<organism evidence="11 12">
    <name type="scientific">Micromonospora ureilytica</name>
    <dbReference type="NCBI Taxonomy" id="709868"/>
    <lineage>
        <taxon>Bacteria</taxon>
        <taxon>Bacillati</taxon>
        <taxon>Actinomycetota</taxon>
        <taxon>Actinomycetes</taxon>
        <taxon>Micromonosporales</taxon>
        <taxon>Micromonosporaceae</taxon>
        <taxon>Micromonospora</taxon>
    </lineage>
</organism>
<sequence length="592" mass="63774">MRGLPAECREARVNAPVAALTPTFYGVVEPVMPPIKKPRTAPRRIDQAWSGNPVTSSAIDDSGAGEYGKLFASFTVDPQGTVSLVDLADRLRAAGISEADPRLAQVRGELRPALGADGPARIDLTRFIALCRAGGGVIEKSLRGDLVIPDFAALRTEIFAIYEGLRGVDEGQVADYIPQLGRVDPEKFGIALCTTDGQRFALGDAESVFCVQSICKPINYCLALEQHGAEQVHRHVGREPSGRGFNELTLNNEGLPHNPMINSGAIMCCSLLRPSCEMADRFDHVAETWRRLAGGGAVGFNNAVYLSERRTADRNFALGYFMREHRAFPDGTDLTETLEFYFQCCSIEVDARSLSVVAASLANGGVNPLTRERIFSADTVRKCLSLMSSCGMYDYSGEFAFAIGLPAKSGVSGGLMIVVPGVLGICVWSPRLDALGNSVRGVAFCKELVNRFNFHVYDTLATGEDSGKRDPRRGRNEEEVASTTRLLWAASHGDLEYVRLALAAGEDPNSADYDRRTALHLAASEGNLDVVQYLLDRGADPTLRDRWGGTALDDAERGAHDRVATVLTSVLGVAGPAANTHPVRTDTPLAAV</sequence>
<dbReference type="EMBL" id="JADOTX010000001">
    <property type="protein sequence ID" value="MBG6064505.1"/>
    <property type="molecule type" value="Genomic_DNA"/>
</dbReference>
<evidence type="ECO:0000256" key="4">
    <source>
        <dbReference type="ARBA" id="ARBA00022737"/>
    </source>
</evidence>
<reference evidence="11 12" key="1">
    <citation type="submission" date="2020-11" db="EMBL/GenBank/DDBJ databases">
        <title>Sequencing the genomes of 1000 actinobacteria strains.</title>
        <authorList>
            <person name="Klenk H.-P."/>
        </authorList>
    </citation>
    <scope>NUCLEOTIDE SEQUENCE [LARGE SCALE GENOMIC DNA]</scope>
    <source>
        <strain evidence="11 12">DSM 101692</strain>
    </source>
</reference>
<name>A0ABS0JBR9_9ACTN</name>
<evidence type="ECO:0000313" key="11">
    <source>
        <dbReference type="EMBL" id="MBG6064505.1"/>
    </source>
</evidence>
<dbReference type="EC" id="3.5.1.2" evidence="3 8"/>
<dbReference type="SUPFAM" id="SSF56601">
    <property type="entry name" value="beta-lactamase/transpeptidase-like"/>
    <property type="match status" value="1"/>
</dbReference>
<keyword evidence="5 8" id="KW-0378">Hydrolase</keyword>
<feature type="domain" description="Glutaminase EF-hand" evidence="10">
    <location>
        <begin position="70"/>
        <end position="149"/>
    </location>
</feature>
<dbReference type="HAMAP" id="MF_00313">
    <property type="entry name" value="Glutaminase"/>
    <property type="match status" value="1"/>
</dbReference>
<evidence type="ECO:0000256" key="8">
    <source>
        <dbReference type="HAMAP-Rule" id="MF_00313"/>
    </source>
</evidence>
<comment type="caution">
    <text evidence="11">The sequence shown here is derived from an EMBL/GenBank/DDBJ whole genome shotgun (WGS) entry which is preliminary data.</text>
</comment>
<dbReference type="PANTHER" id="PTHR12544">
    <property type="entry name" value="GLUTAMINASE"/>
    <property type="match status" value="1"/>
</dbReference>
<dbReference type="RefSeq" id="WP_307787705.1">
    <property type="nucleotide sequence ID" value="NZ_JADOTX010000001.1"/>
</dbReference>
<dbReference type="SUPFAM" id="SSF48403">
    <property type="entry name" value="Ankyrin repeat"/>
    <property type="match status" value="1"/>
</dbReference>
<evidence type="ECO:0000256" key="9">
    <source>
        <dbReference type="PROSITE-ProRule" id="PRU00023"/>
    </source>
</evidence>
<keyword evidence="8" id="KW-0007">Acetylation</keyword>
<dbReference type="Pfam" id="PF12796">
    <property type="entry name" value="Ank_2"/>
    <property type="match status" value="1"/>
</dbReference>
<evidence type="ECO:0000256" key="3">
    <source>
        <dbReference type="ARBA" id="ARBA00012918"/>
    </source>
</evidence>
<feature type="binding site" evidence="8">
    <location>
        <position position="315"/>
    </location>
    <ligand>
        <name>substrate</name>
    </ligand>
</feature>
<dbReference type="PROSITE" id="PS50088">
    <property type="entry name" value="ANK_REPEAT"/>
    <property type="match status" value="1"/>
</dbReference>
<evidence type="ECO:0000313" key="12">
    <source>
        <dbReference type="Proteomes" id="UP000614915"/>
    </source>
</evidence>
<comment type="similarity">
    <text evidence="1 8">Belongs to the glutaminase family.</text>
</comment>
<protein>
    <recommendedName>
        <fullName evidence="3 8">Glutaminase</fullName>
        <ecNumber evidence="3 8">3.5.1.2</ecNumber>
    </recommendedName>
</protein>
<feature type="binding site" evidence="8">
    <location>
        <position position="393"/>
    </location>
    <ligand>
        <name>substrate</name>
    </ligand>
</feature>
<dbReference type="GO" id="GO:0004359">
    <property type="term" value="F:glutaminase activity"/>
    <property type="evidence" value="ECO:0007669"/>
    <property type="project" value="UniProtKB-EC"/>
</dbReference>
<dbReference type="SMART" id="SM00248">
    <property type="entry name" value="ANK"/>
    <property type="match status" value="2"/>
</dbReference>
<evidence type="ECO:0000256" key="7">
    <source>
        <dbReference type="ARBA" id="ARBA00049534"/>
    </source>
</evidence>
<feature type="binding site" evidence="8">
    <location>
        <position position="341"/>
    </location>
    <ligand>
        <name>substrate</name>
    </ligand>
</feature>
<gene>
    <name evidence="8" type="primary">glsA</name>
    <name evidence="11" type="ORF">IW248_000792</name>
</gene>
<evidence type="ECO:0000256" key="6">
    <source>
        <dbReference type="ARBA" id="ARBA00023043"/>
    </source>
</evidence>
<dbReference type="InterPro" id="IPR012338">
    <property type="entry name" value="Beta-lactam/transpept-like"/>
</dbReference>
<evidence type="ECO:0000259" key="10">
    <source>
        <dbReference type="Pfam" id="PF17959"/>
    </source>
</evidence>
<dbReference type="InterPro" id="IPR002110">
    <property type="entry name" value="Ankyrin_rpt"/>
</dbReference>
<evidence type="ECO:0000256" key="1">
    <source>
        <dbReference type="ARBA" id="ARBA00011076"/>
    </source>
</evidence>
<feature type="binding site" evidence="8">
    <location>
        <position position="213"/>
    </location>
    <ligand>
        <name>substrate</name>
    </ligand>
</feature>
<dbReference type="Gene3D" id="1.25.40.20">
    <property type="entry name" value="Ankyrin repeat-containing domain"/>
    <property type="match status" value="1"/>
</dbReference>
<dbReference type="InterPro" id="IPR041541">
    <property type="entry name" value="Glutaminase_EF-hand"/>
</dbReference>
<dbReference type="NCBIfam" id="TIGR03814">
    <property type="entry name" value="Gln_ase"/>
    <property type="match status" value="1"/>
</dbReference>
<feature type="binding site" evidence="8">
    <location>
        <position position="308"/>
    </location>
    <ligand>
        <name>substrate</name>
    </ligand>
</feature>
<feature type="binding site" evidence="8">
    <location>
        <position position="262"/>
    </location>
    <ligand>
        <name>substrate</name>
    </ligand>
</feature>
<dbReference type="PANTHER" id="PTHR12544:SF29">
    <property type="entry name" value="GLUTAMINASE"/>
    <property type="match status" value="1"/>
</dbReference>
<keyword evidence="4" id="KW-0677">Repeat</keyword>